<dbReference type="Pfam" id="PF00486">
    <property type="entry name" value="Trans_reg_C"/>
    <property type="match status" value="1"/>
</dbReference>
<dbReference type="InterPro" id="IPR036388">
    <property type="entry name" value="WH-like_DNA-bd_sf"/>
</dbReference>
<evidence type="ECO:0000256" key="6">
    <source>
        <dbReference type="PROSITE-ProRule" id="PRU01091"/>
    </source>
</evidence>
<dbReference type="SUPFAM" id="SSF46894">
    <property type="entry name" value="C-terminal effector domain of the bipartite response regulators"/>
    <property type="match status" value="1"/>
</dbReference>
<keyword evidence="5" id="KW-0802">TPR repeat</keyword>
<dbReference type="Gene3D" id="3.40.50.300">
    <property type="entry name" value="P-loop containing nucleotide triphosphate hydrolases"/>
    <property type="match status" value="1"/>
</dbReference>
<dbReference type="PANTHER" id="PTHR35807">
    <property type="entry name" value="TRANSCRIPTIONAL REGULATOR REDD-RELATED"/>
    <property type="match status" value="1"/>
</dbReference>
<sequence>MEFKILGTVEAVVAGQVVDLGVRRLERRLLGVLLLHLGSAVSSERLTDLVWDGDPPVNARRTLQVFVSRLRGRLVAVGRSGCEILGDPTGYLVNGDPDRVDAHRFRRLLDLARGAGDPAGQVGYLDEAARLWRGPVLGELSCDRIRAETAGWDEDHLSAAELRMAAHLALGHHDQVLGELGTLMERYPRAESLVELLVLALYRAGRRQEALDAYAAASRSLVDRTGLDARPQLELLHERILRDDPTLNQRPRLGGPAQLPPKVADYTGRGREIDVLDQLVANCDTTAVLVSTIDGTAGIGKTALAVHWAHRARHHFPDGQLYIDLRGYSDSPPTSPAVALARFLRALGIAAEQIPADVMEAGTLFRGLLADRRVLVVLDNANSADQVRPLLPGRPGSLALVTSRSRLAGLVAVDGMRNVTLDVLTTEESVALLARILGDQRVMAAPEDAVELVGLCGRLPLAIRISAALLAERPEHSLRTHVAALRDGDRFSALTIEEDEQSCVRASFDLSYRELEPEVARLFRLLGIVPGPDVTIGAAAALAQVSPARARHLLDRLAAAHLIQEHVPGRYSFHDLIRVYAHRQATVEDGQAQRAASTERLMAWYLEMARTATMRHYPTTILLPLQTTSLPSGQGTADDDRFEPLVWLDAEYPNLVAAIWHAAGHGPAEMTWLLTDALRNYFYNRRFPGDRLPVARAALAAADAAGDLLGQAASHLSIGQAYAAVGDTDSAISHYTEAATRARSTDWEGGLRTVLNNLGIAYKHSGRFTEAASSYREVIDLARRSGVAAVTAVANLGNIYLVQGRLQDAHASFSVALAAFTETGNAASLAAAHTNLGLANHGLGRYEEAAGHLREALRLNEFTGNNSGLSESLFCLGSIHRDTGDLDQARACAREALRIAEDSAIPGAEVDARNLLASTLLAAGDRAGALREYENAQAIGSREGIAETLLGLAATYASLDRPADAVGHAERALELSRTGGYRMTAGKALTALAKLHALLGRRDLAVDLAMEALDIQRESGHRLGEAQALMVLADTADGARARAHRRTATAILRELGVPERP</sequence>
<comment type="caution">
    <text evidence="8">The sequence shown here is derived from an EMBL/GenBank/DDBJ whole genome shotgun (WGS) entry which is preliminary data.</text>
</comment>
<keyword evidence="9" id="KW-1185">Reference proteome</keyword>
<dbReference type="Gene3D" id="1.10.10.10">
    <property type="entry name" value="Winged helix-like DNA-binding domain superfamily/Winged helix DNA-binding domain"/>
    <property type="match status" value="1"/>
</dbReference>
<dbReference type="SMART" id="SM00028">
    <property type="entry name" value="TPR"/>
    <property type="match status" value="8"/>
</dbReference>
<feature type="DNA-binding region" description="OmpR/PhoB-type" evidence="6">
    <location>
        <begin position="1"/>
        <end position="95"/>
    </location>
</feature>
<dbReference type="InterPro" id="IPR042197">
    <property type="entry name" value="Apaf_helical"/>
</dbReference>
<dbReference type="InterPro" id="IPR001867">
    <property type="entry name" value="OmpR/PhoB-type_DNA-bd"/>
</dbReference>
<evidence type="ECO:0000256" key="5">
    <source>
        <dbReference type="PROSITE-ProRule" id="PRU00339"/>
    </source>
</evidence>
<dbReference type="Gene3D" id="1.25.40.10">
    <property type="entry name" value="Tetratricopeptide repeat domain"/>
    <property type="match status" value="3"/>
</dbReference>
<dbReference type="EMBL" id="JADOUF010000001">
    <property type="protein sequence ID" value="MBG6134400.1"/>
    <property type="molecule type" value="Genomic_DNA"/>
</dbReference>
<proteinExistence type="inferred from homology"/>
<evidence type="ECO:0000313" key="9">
    <source>
        <dbReference type="Proteomes" id="UP000622552"/>
    </source>
</evidence>
<dbReference type="SUPFAM" id="SSF52540">
    <property type="entry name" value="P-loop containing nucleoside triphosphate hydrolases"/>
    <property type="match status" value="1"/>
</dbReference>
<comment type="similarity">
    <text evidence="1">Belongs to the AfsR/DnrI/RedD regulatory family.</text>
</comment>
<dbReference type="InterPro" id="IPR011990">
    <property type="entry name" value="TPR-like_helical_dom_sf"/>
</dbReference>
<accession>A0A8J7KDT5</accession>
<name>A0A8J7KDT5_9ACTN</name>
<dbReference type="GO" id="GO:0006355">
    <property type="term" value="P:regulation of DNA-templated transcription"/>
    <property type="evidence" value="ECO:0007669"/>
    <property type="project" value="InterPro"/>
</dbReference>
<reference evidence="8" key="1">
    <citation type="submission" date="2020-11" db="EMBL/GenBank/DDBJ databases">
        <title>Sequencing the genomes of 1000 actinobacteria strains.</title>
        <authorList>
            <person name="Klenk H.-P."/>
        </authorList>
    </citation>
    <scope>NUCLEOTIDE SEQUENCE</scope>
    <source>
        <strain evidence="8">DSM 45356</strain>
    </source>
</reference>
<feature type="repeat" description="TPR" evidence="5">
    <location>
        <begin position="712"/>
        <end position="745"/>
    </location>
</feature>
<dbReference type="InterPro" id="IPR027417">
    <property type="entry name" value="P-loop_NTPase"/>
</dbReference>
<feature type="repeat" description="TPR" evidence="5">
    <location>
        <begin position="870"/>
        <end position="903"/>
    </location>
</feature>
<dbReference type="InterPro" id="IPR051677">
    <property type="entry name" value="AfsR-DnrI-RedD_regulator"/>
</dbReference>
<dbReference type="GO" id="GO:0003677">
    <property type="term" value="F:DNA binding"/>
    <property type="evidence" value="ECO:0007669"/>
    <property type="project" value="UniProtKB-UniRule"/>
</dbReference>
<evidence type="ECO:0000259" key="7">
    <source>
        <dbReference type="PROSITE" id="PS51755"/>
    </source>
</evidence>
<dbReference type="Pfam" id="PF13424">
    <property type="entry name" value="TPR_12"/>
    <property type="match status" value="3"/>
</dbReference>
<keyword evidence="4" id="KW-0804">Transcription</keyword>
<dbReference type="PRINTS" id="PR00364">
    <property type="entry name" value="DISEASERSIST"/>
</dbReference>
<evidence type="ECO:0000313" key="8">
    <source>
        <dbReference type="EMBL" id="MBG6134400.1"/>
    </source>
</evidence>
<dbReference type="InterPro" id="IPR005158">
    <property type="entry name" value="BTAD"/>
</dbReference>
<dbReference type="SMART" id="SM01043">
    <property type="entry name" value="BTAD"/>
    <property type="match status" value="1"/>
</dbReference>
<dbReference type="PROSITE" id="PS50005">
    <property type="entry name" value="TPR"/>
    <property type="match status" value="4"/>
</dbReference>
<dbReference type="SUPFAM" id="SSF48452">
    <property type="entry name" value="TPR-like"/>
    <property type="match status" value="3"/>
</dbReference>
<dbReference type="InterPro" id="IPR016032">
    <property type="entry name" value="Sig_transdc_resp-reg_C-effctor"/>
</dbReference>
<dbReference type="GO" id="GO:0000160">
    <property type="term" value="P:phosphorelay signal transduction system"/>
    <property type="evidence" value="ECO:0007669"/>
    <property type="project" value="InterPro"/>
</dbReference>
<dbReference type="GO" id="GO:0043531">
    <property type="term" value="F:ADP binding"/>
    <property type="evidence" value="ECO:0007669"/>
    <property type="project" value="InterPro"/>
</dbReference>
<evidence type="ECO:0000256" key="4">
    <source>
        <dbReference type="ARBA" id="ARBA00023163"/>
    </source>
</evidence>
<dbReference type="Proteomes" id="UP000622552">
    <property type="component" value="Unassembled WGS sequence"/>
</dbReference>
<evidence type="ECO:0000256" key="1">
    <source>
        <dbReference type="ARBA" id="ARBA00005820"/>
    </source>
</evidence>
<gene>
    <name evidence="8" type="ORF">IW245_000594</name>
</gene>
<dbReference type="InterPro" id="IPR019734">
    <property type="entry name" value="TPR_rpt"/>
</dbReference>
<dbReference type="PANTHER" id="PTHR35807:SF1">
    <property type="entry name" value="TRANSCRIPTIONAL REGULATOR REDD"/>
    <property type="match status" value="1"/>
</dbReference>
<protein>
    <submittedName>
        <fullName evidence="8">Tetratricopeptide (TPR) repeat protein</fullName>
    </submittedName>
</protein>
<dbReference type="Gene3D" id="1.10.8.430">
    <property type="entry name" value="Helical domain of apoptotic protease-activating factors"/>
    <property type="match status" value="1"/>
</dbReference>
<dbReference type="RefSeq" id="WP_197001645.1">
    <property type="nucleotide sequence ID" value="NZ_BONS01000028.1"/>
</dbReference>
<dbReference type="Pfam" id="PF03704">
    <property type="entry name" value="BTAD"/>
    <property type="match status" value="1"/>
</dbReference>
<evidence type="ECO:0000256" key="2">
    <source>
        <dbReference type="ARBA" id="ARBA00023015"/>
    </source>
</evidence>
<feature type="repeat" description="TPR" evidence="5">
    <location>
        <begin position="752"/>
        <end position="785"/>
    </location>
</feature>
<feature type="repeat" description="TPR" evidence="5">
    <location>
        <begin position="830"/>
        <end position="863"/>
    </location>
</feature>
<dbReference type="SMART" id="SM00862">
    <property type="entry name" value="Trans_reg_C"/>
    <property type="match status" value="1"/>
</dbReference>
<keyword evidence="2" id="KW-0805">Transcription regulation</keyword>
<organism evidence="8 9">
    <name type="scientific">Longispora fulva</name>
    <dbReference type="NCBI Taxonomy" id="619741"/>
    <lineage>
        <taxon>Bacteria</taxon>
        <taxon>Bacillati</taxon>
        <taxon>Actinomycetota</taxon>
        <taxon>Actinomycetes</taxon>
        <taxon>Micromonosporales</taxon>
        <taxon>Micromonosporaceae</taxon>
        <taxon>Longispora</taxon>
    </lineage>
</organism>
<dbReference type="AlphaFoldDB" id="A0A8J7KDT5"/>
<keyword evidence="3 6" id="KW-0238">DNA-binding</keyword>
<evidence type="ECO:0000256" key="3">
    <source>
        <dbReference type="ARBA" id="ARBA00023125"/>
    </source>
</evidence>
<dbReference type="CDD" id="cd15831">
    <property type="entry name" value="BTAD"/>
    <property type="match status" value="1"/>
</dbReference>
<dbReference type="PROSITE" id="PS51755">
    <property type="entry name" value="OMPR_PHOB"/>
    <property type="match status" value="1"/>
</dbReference>
<feature type="domain" description="OmpR/PhoB-type" evidence="7">
    <location>
        <begin position="1"/>
        <end position="95"/>
    </location>
</feature>